<evidence type="ECO:0000313" key="3">
    <source>
        <dbReference type="EMBL" id="MCK9875610.1"/>
    </source>
</evidence>
<comment type="caution">
    <text evidence="3">The sequence shown here is derived from an EMBL/GenBank/DDBJ whole genome shotgun (WGS) entry which is preliminary data.</text>
</comment>
<evidence type="ECO:0000259" key="1">
    <source>
        <dbReference type="Pfam" id="PF26340"/>
    </source>
</evidence>
<evidence type="ECO:0000313" key="4">
    <source>
        <dbReference type="Proteomes" id="UP001201873"/>
    </source>
</evidence>
<sequence>MQLDDALEALALLRRQSDHGRPPPQQSLTLLWAVEQVAVGIRLFRWSQMHETLEARFATRAEALGHRAAPENAVVALRDSPLWEIRADSVVPVSLGSSVRSWLEEEDPEFGLSVEAFSLLRDEGVRALFVSQLRALIDDSTPTPTSSLAPNVSNADEDWDIEVGEVLRRAEVHDRYGGSRQSGISHSRQTSNILLFADPAAREKHGYFDGWSDDGLFHYTGTGQKIDQIMPGDNERLLQHRKSKRPLRLFRVLARAKVQYAGRFCVDEVEPWYPSRAPATADGPERSVIVFRLRPDGEVEDAETAAAYGVATSSRVVSIPLEKVKTESYTMSGAPASVVVRRKEGKLVEQYAAYLRSLGHDVSRNSILPVGESGSLQTDLYDETTGDLVEAKSDVHRNSIRLAIGQLLDYRRFIDPSPRLNVLLPARPRRDLLDLCATVNVTVIWKSDALPGWDHS</sequence>
<keyword evidence="4" id="KW-1185">Reference proteome</keyword>
<evidence type="ECO:0008006" key="5">
    <source>
        <dbReference type="Google" id="ProtNLM"/>
    </source>
</evidence>
<organism evidence="3 4">
    <name type="scientific">Frankia umida</name>
    <dbReference type="NCBI Taxonomy" id="573489"/>
    <lineage>
        <taxon>Bacteria</taxon>
        <taxon>Bacillati</taxon>
        <taxon>Actinomycetota</taxon>
        <taxon>Actinomycetes</taxon>
        <taxon>Frankiales</taxon>
        <taxon>Frankiaceae</taxon>
        <taxon>Frankia</taxon>
    </lineage>
</organism>
<accession>A0ABT0JVM8</accession>
<dbReference type="InterPro" id="IPR058813">
    <property type="entry name" value="DNA-SBD_ScoMcrA"/>
</dbReference>
<dbReference type="Pfam" id="PF26340">
    <property type="entry name" value="DNA-SBD_ScoMcrA"/>
    <property type="match status" value="1"/>
</dbReference>
<proteinExistence type="predicted"/>
<feature type="domain" description="ScoMcrA-like DNA sulfur-binding" evidence="1">
    <location>
        <begin position="6"/>
        <end position="134"/>
    </location>
</feature>
<dbReference type="Pfam" id="PF26348">
    <property type="entry name" value="SRA_ScoMcrA"/>
    <property type="match status" value="1"/>
</dbReference>
<dbReference type="EMBL" id="JALKFT010000005">
    <property type="protein sequence ID" value="MCK9875610.1"/>
    <property type="molecule type" value="Genomic_DNA"/>
</dbReference>
<evidence type="ECO:0000259" key="2">
    <source>
        <dbReference type="Pfam" id="PF26348"/>
    </source>
</evidence>
<gene>
    <name evidence="3" type="ORF">MXD59_07475</name>
</gene>
<name>A0ABT0JVM8_9ACTN</name>
<dbReference type="Proteomes" id="UP001201873">
    <property type="component" value="Unassembled WGS sequence"/>
</dbReference>
<reference evidence="3 4" key="1">
    <citation type="submission" date="2022-04" db="EMBL/GenBank/DDBJ databases">
        <title>Genome diversity in the genus Frankia.</title>
        <authorList>
            <person name="Carlos-Shanley C."/>
            <person name="Hahn D."/>
        </authorList>
    </citation>
    <scope>NUCLEOTIDE SEQUENCE [LARGE SCALE GENOMIC DNA]</scope>
    <source>
        <strain evidence="3 4">Ag45/Mut15</strain>
    </source>
</reference>
<protein>
    <recommendedName>
        <fullName evidence="5">Restriction endonuclease</fullName>
    </recommendedName>
</protein>
<dbReference type="RefSeq" id="WP_248824033.1">
    <property type="nucleotide sequence ID" value="NZ_JALKFT010000005.1"/>
</dbReference>
<dbReference type="InterPro" id="IPR058712">
    <property type="entry name" value="SRA_ScoMcrA"/>
</dbReference>
<feature type="domain" description="ScoMcrA-like SRA" evidence="2">
    <location>
        <begin position="167"/>
        <end position="295"/>
    </location>
</feature>